<accession>A0ABV5GXM0</accession>
<protein>
    <submittedName>
        <fullName evidence="3">Gliding motility-associated C-terminal domain-containing protein</fullName>
    </submittedName>
</protein>
<gene>
    <name evidence="3" type="ORF">ACFFU1_04970</name>
</gene>
<organism evidence="3 4">
    <name type="scientific">Algibacter miyuki</name>
    <dbReference type="NCBI Taxonomy" id="1306933"/>
    <lineage>
        <taxon>Bacteria</taxon>
        <taxon>Pseudomonadati</taxon>
        <taxon>Bacteroidota</taxon>
        <taxon>Flavobacteriia</taxon>
        <taxon>Flavobacteriales</taxon>
        <taxon>Flavobacteriaceae</taxon>
        <taxon>Algibacter</taxon>
    </lineage>
</organism>
<evidence type="ECO:0000313" key="3">
    <source>
        <dbReference type="EMBL" id="MFB9104236.1"/>
    </source>
</evidence>
<dbReference type="Pfam" id="PF19081">
    <property type="entry name" value="Ig_7"/>
    <property type="match status" value="1"/>
</dbReference>
<dbReference type="Pfam" id="PF13585">
    <property type="entry name" value="CHU_C"/>
    <property type="match status" value="1"/>
</dbReference>
<feature type="chain" id="PRO_5047144648" evidence="1">
    <location>
        <begin position="22"/>
        <end position="909"/>
    </location>
</feature>
<evidence type="ECO:0000256" key="1">
    <source>
        <dbReference type="SAM" id="SignalP"/>
    </source>
</evidence>
<proteinExistence type="predicted"/>
<name>A0ABV5GXM0_9FLAO</name>
<feature type="signal peptide" evidence="1">
    <location>
        <begin position="1"/>
        <end position="21"/>
    </location>
</feature>
<evidence type="ECO:0000313" key="4">
    <source>
        <dbReference type="Proteomes" id="UP001589590"/>
    </source>
</evidence>
<dbReference type="EMBL" id="JBHMFA010000004">
    <property type="protein sequence ID" value="MFB9104236.1"/>
    <property type="molecule type" value="Genomic_DNA"/>
</dbReference>
<keyword evidence="4" id="KW-1185">Reference proteome</keyword>
<comment type="caution">
    <text evidence="3">The sequence shown here is derived from an EMBL/GenBank/DDBJ whole genome shotgun (WGS) entry which is preliminary data.</text>
</comment>
<reference evidence="3 4" key="1">
    <citation type="submission" date="2024-09" db="EMBL/GenBank/DDBJ databases">
        <authorList>
            <person name="Sun Q."/>
            <person name="Mori K."/>
        </authorList>
    </citation>
    <scope>NUCLEOTIDE SEQUENCE [LARGE SCALE GENOMIC DNA]</scope>
    <source>
        <strain evidence="3 4">CECT 8300</strain>
    </source>
</reference>
<feature type="domain" description="Ig-like" evidence="2">
    <location>
        <begin position="735"/>
        <end position="807"/>
    </location>
</feature>
<sequence>MKKSLYLVFAMLIICFVKAEAQCDEIVTYNVCDMTTIDKDANGTPDGIINLYDVYNAIPGASVPISLSSGSWFDPNYSFALDPLSGDLYLWDLGSSSSREDTYQFELIDTSSTCTGGRKVLLNIVLGPYEGKPLPASGINDVNVSVCQSVLGDFDLFQVFESQPSPHKNGVWRFIGNMGDPDNFIGLDEEGKFQAEIPYIPYGDLVEFDVFEFTYTVSGIGPCASEKVSRFKVQVIRDVLSGDPSTFDICETDILAGNWDADIDLTSDVFLIGEDAEGTWSASPTTGNQIDNPSDSSINIRAIYDELKLNNPNFGCAEFTYTYTVEARSSLSDCASKESDVIFRIYEPIKPFKQEAPLEVCLDVNQPTVINLYNEITFTIENGILYDYPPNVSCTNWNFVSGPSDIRVDADSGIINLSTLTQADAGTYVFQYLVSSSCNSCNSGGMSPCNPEFANITVVLYPNHYAGEDTTGLEFCETDPLVASPLNLFSLLSTNGIDGPIYQGTMGTWRDNVSGDIITTPTAFIVPEITDKELFDFTYETVTEKGCVNSANLSFTLFEEYSPGIDTLLDVCDNTAVINLFDKLDGNPSPTGTWEGPNGFVTTDETASFDPGLSDGGTYTYTVPANKSSGGATLCSGSQSTLIVTVYKSPNAGDDVSYDVCRSDLEIDLFDYLHPSADLGGLFTDLDNTNLLAVNLLDVSQLTEGTYNFRYEIQGHATCRLAISNIEITIVEVDAPTVGNQTFCAADGATVNSLIAENGYSFNWYDTADADTPLPMGTPLVNGEDYFVTAVDENNCESPKTAMTVTVLDIDNPNCDSCIKDGVSANGDSINDEFDLCNLPDTFPNFELNILNRYGVSVYKGTINTPLFSGKSNVSGSIGNQLSTGVYFFVFDPKDGTTNPFQGNFYLSR</sequence>
<dbReference type="Proteomes" id="UP001589590">
    <property type="component" value="Unassembled WGS sequence"/>
</dbReference>
<evidence type="ECO:0000259" key="2">
    <source>
        <dbReference type="Pfam" id="PF19081"/>
    </source>
</evidence>
<dbReference type="InterPro" id="IPR044023">
    <property type="entry name" value="Ig_7"/>
</dbReference>
<keyword evidence="1" id="KW-0732">Signal</keyword>
<dbReference type="RefSeq" id="WP_290271416.1">
    <property type="nucleotide sequence ID" value="NZ_JAUFQP010000010.1"/>
</dbReference>